<evidence type="ECO:0000313" key="22">
    <source>
        <dbReference type="EMBL" id="KAK8402585.1"/>
    </source>
</evidence>
<evidence type="ECO:0000256" key="8">
    <source>
        <dbReference type="ARBA" id="ARBA00022970"/>
    </source>
</evidence>
<evidence type="ECO:0000256" key="16">
    <source>
        <dbReference type="ARBA" id="ARBA00037785"/>
    </source>
</evidence>
<evidence type="ECO:0000256" key="13">
    <source>
        <dbReference type="ARBA" id="ARBA00023180"/>
    </source>
</evidence>
<keyword evidence="9 21" id="KW-1133">Transmembrane helix</keyword>
<evidence type="ECO:0000256" key="10">
    <source>
        <dbReference type="ARBA" id="ARBA00023053"/>
    </source>
</evidence>
<protein>
    <recommendedName>
        <fullName evidence="17">Sodium-dependent nutrient amino acid transporter 1</fullName>
    </recommendedName>
</protein>
<evidence type="ECO:0000256" key="17">
    <source>
        <dbReference type="ARBA" id="ARBA00040215"/>
    </source>
</evidence>
<evidence type="ECO:0000256" key="20">
    <source>
        <dbReference type="SAM" id="MobiDB-lite"/>
    </source>
</evidence>
<dbReference type="GO" id="GO:0015179">
    <property type="term" value="F:L-amino acid transmembrane transporter activity"/>
    <property type="evidence" value="ECO:0007669"/>
    <property type="project" value="TreeGrafter"/>
</dbReference>
<feature type="transmembrane region" description="Helical" evidence="21">
    <location>
        <begin position="760"/>
        <end position="777"/>
    </location>
</feature>
<feature type="transmembrane region" description="Helical" evidence="21">
    <location>
        <begin position="949"/>
        <end position="969"/>
    </location>
</feature>
<evidence type="ECO:0000256" key="4">
    <source>
        <dbReference type="ARBA" id="ARBA00006459"/>
    </source>
</evidence>
<dbReference type="InterPro" id="IPR010301">
    <property type="entry name" value="RRP1"/>
</dbReference>
<keyword evidence="18" id="KW-0479">Metal-binding</keyword>
<reference evidence="22 23" key="1">
    <citation type="submission" date="2023-03" db="EMBL/GenBank/DDBJ databases">
        <title>High-quality genome of Scylla paramamosain provides insights in environmental adaptation.</title>
        <authorList>
            <person name="Zhang L."/>
        </authorList>
    </citation>
    <scope>NUCLEOTIDE SEQUENCE [LARGE SCALE GENOMIC DNA]</scope>
    <source>
        <strain evidence="22">LZ_2023a</strain>
        <tissue evidence="22">Muscle</tissue>
    </source>
</reference>
<keyword evidence="13" id="KW-0325">Glycoprotein</keyword>
<keyword evidence="6 21" id="KW-0812">Transmembrane</keyword>
<evidence type="ECO:0000313" key="23">
    <source>
        <dbReference type="Proteomes" id="UP001487740"/>
    </source>
</evidence>
<evidence type="ECO:0000256" key="7">
    <source>
        <dbReference type="ARBA" id="ARBA00022847"/>
    </source>
</evidence>
<comment type="function">
    <text evidence="16">Unusual broad substrate spectrum amino acid:sodium cotransporter that promotes absorption of the D isomers of essential amino acids. Neutral amino acids are the preferred substrates, especially methionine and phenylalanine.</text>
</comment>
<feature type="binding site" evidence="18">
    <location>
        <position position="773"/>
    </location>
    <ligand>
        <name>Na(+)</name>
        <dbReference type="ChEBI" id="CHEBI:29101"/>
        <label>1</label>
    </ligand>
</feature>
<name>A0AAW0UVK1_SCYPA</name>
<evidence type="ECO:0000256" key="11">
    <source>
        <dbReference type="ARBA" id="ARBA00023065"/>
    </source>
</evidence>
<dbReference type="PANTHER" id="PTHR11616">
    <property type="entry name" value="SODIUM/CHLORIDE DEPENDENT TRANSPORTER"/>
    <property type="match status" value="1"/>
</dbReference>
<feature type="region of interest" description="Disordered" evidence="20">
    <location>
        <begin position="293"/>
        <end position="316"/>
    </location>
</feature>
<feature type="region of interest" description="Disordered" evidence="20">
    <location>
        <begin position="328"/>
        <end position="354"/>
    </location>
</feature>
<evidence type="ECO:0000256" key="2">
    <source>
        <dbReference type="ARBA" id="ARBA00004141"/>
    </source>
</evidence>
<dbReference type="GO" id="GO:0005886">
    <property type="term" value="C:plasma membrane"/>
    <property type="evidence" value="ECO:0007669"/>
    <property type="project" value="TreeGrafter"/>
</dbReference>
<comment type="similarity">
    <text evidence="4">Belongs to the sodium:neurotransmitter symporter (SNF) (TC 2.A.22) family.</text>
</comment>
<comment type="caution">
    <text evidence="22">The sequence shown here is derived from an EMBL/GenBank/DDBJ whole genome shotgun (WGS) entry which is preliminary data.</text>
</comment>
<feature type="compositionally biased region" description="Acidic residues" evidence="20">
    <location>
        <begin position="169"/>
        <end position="178"/>
    </location>
</feature>
<feature type="transmembrane region" description="Helical" evidence="21">
    <location>
        <begin position="838"/>
        <end position="859"/>
    </location>
</feature>
<keyword evidence="12 21" id="KW-0472">Membrane</keyword>
<feature type="compositionally biased region" description="Basic and acidic residues" evidence="20">
    <location>
        <begin position="293"/>
        <end position="303"/>
    </location>
</feature>
<evidence type="ECO:0000256" key="18">
    <source>
        <dbReference type="PIRSR" id="PIRSR600175-1"/>
    </source>
</evidence>
<feature type="disulfide bond" evidence="19">
    <location>
        <begin position="871"/>
        <end position="880"/>
    </location>
</feature>
<feature type="binding site" evidence="18">
    <location>
        <position position="1104"/>
    </location>
    <ligand>
        <name>Na(+)</name>
        <dbReference type="ChEBI" id="CHEBI:29101"/>
        <label>1</label>
    </ligand>
</feature>
<dbReference type="GO" id="GO:0030688">
    <property type="term" value="C:preribosome, small subunit precursor"/>
    <property type="evidence" value="ECO:0007669"/>
    <property type="project" value="InterPro"/>
</dbReference>
<feature type="compositionally biased region" description="Basic residues" evidence="20">
    <location>
        <begin position="328"/>
        <end position="350"/>
    </location>
</feature>
<feature type="transmembrane region" description="Helical" evidence="21">
    <location>
        <begin position="1268"/>
        <end position="1289"/>
    </location>
</feature>
<keyword evidence="11" id="KW-0406">Ion transport</keyword>
<keyword evidence="10 18" id="KW-0915">Sodium</keyword>
<keyword evidence="14" id="KW-0739">Sodium transport</keyword>
<keyword evidence="7" id="KW-0769">Symport</keyword>
<dbReference type="PANTHER" id="PTHR11616:SF321">
    <property type="entry name" value="SODIUM-DEPENDENT NUTRIENT AMINO ACID TRANSPORTER 1-RELATED"/>
    <property type="match status" value="1"/>
</dbReference>
<dbReference type="CDD" id="cd10324">
    <property type="entry name" value="SLC6sbd"/>
    <property type="match status" value="1"/>
</dbReference>
<dbReference type="GO" id="GO:0046872">
    <property type="term" value="F:metal ion binding"/>
    <property type="evidence" value="ECO:0007669"/>
    <property type="project" value="UniProtKB-KW"/>
</dbReference>
<evidence type="ECO:0000256" key="12">
    <source>
        <dbReference type="ARBA" id="ARBA00023136"/>
    </source>
</evidence>
<dbReference type="Pfam" id="PF05997">
    <property type="entry name" value="Nop52"/>
    <property type="match status" value="1"/>
</dbReference>
<feature type="transmembrane region" description="Helical" evidence="21">
    <location>
        <begin position="1235"/>
        <end position="1256"/>
    </location>
</feature>
<dbReference type="InterPro" id="IPR037272">
    <property type="entry name" value="SNS_sf"/>
</dbReference>
<dbReference type="Pfam" id="PF00209">
    <property type="entry name" value="SNF"/>
    <property type="match status" value="1"/>
</dbReference>
<keyword evidence="23" id="KW-1185">Reference proteome</keyword>
<accession>A0AAW0UVK1</accession>
<keyword evidence="5" id="KW-0813">Transport</keyword>
<gene>
    <name evidence="22" type="ORF">O3P69_000756</name>
</gene>
<evidence type="ECO:0000256" key="5">
    <source>
        <dbReference type="ARBA" id="ARBA00022448"/>
    </source>
</evidence>
<dbReference type="GO" id="GO:0006364">
    <property type="term" value="P:rRNA processing"/>
    <property type="evidence" value="ECO:0007669"/>
    <property type="project" value="InterPro"/>
</dbReference>
<evidence type="ECO:0000256" key="19">
    <source>
        <dbReference type="PIRSR" id="PIRSR600175-2"/>
    </source>
</evidence>
<dbReference type="GO" id="GO:0005634">
    <property type="term" value="C:nucleus"/>
    <property type="evidence" value="ECO:0007669"/>
    <property type="project" value="UniProtKB-SubCell"/>
</dbReference>
<feature type="transmembrane region" description="Helical" evidence="21">
    <location>
        <begin position="789"/>
        <end position="807"/>
    </location>
</feature>
<feature type="binding site" evidence="18">
    <location>
        <position position="769"/>
    </location>
    <ligand>
        <name>Na(+)</name>
        <dbReference type="ChEBI" id="CHEBI:29101"/>
        <label>1</label>
    </ligand>
</feature>
<feature type="transmembrane region" description="Helical" evidence="21">
    <location>
        <begin position="1202"/>
        <end position="1223"/>
    </location>
</feature>
<dbReference type="PRINTS" id="PR00176">
    <property type="entry name" value="NANEUSMPORT"/>
</dbReference>
<dbReference type="PROSITE" id="PS50267">
    <property type="entry name" value="NA_NEUROTRAN_SYMP_3"/>
    <property type="match status" value="1"/>
</dbReference>
<feature type="region of interest" description="Disordered" evidence="20">
    <location>
        <begin position="169"/>
        <end position="199"/>
    </location>
</feature>
<feature type="transmembrane region" description="Helical" evidence="21">
    <location>
        <begin position="1027"/>
        <end position="1049"/>
    </location>
</feature>
<keyword evidence="8" id="KW-0029">Amino-acid transport</keyword>
<dbReference type="EMBL" id="JARAKH010000007">
    <property type="protein sequence ID" value="KAK8402585.1"/>
    <property type="molecule type" value="Genomic_DNA"/>
</dbReference>
<feature type="transmembrane region" description="Helical" evidence="21">
    <location>
        <begin position="924"/>
        <end position="943"/>
    </location>
</feature>
<evidence type="ECO:0000256" key="3">
    <source>
        <dbReference type="ARBA" id="ARBA00006374"/>
    </source>
</evidence>
<dbReference type="Proteomes" id="UP001487740">
    <property type="component" value="Unassembled WGS sequence"/>
</dbReference>
<keyword evidence="15" id="KW-0539">Nucleus</keyword>
<feature type="binding site" evidence="18">
    <location>
        <position position="1005"/>
    </location>
    <ligand>
        <name>Na(+)</name>
        <dbReference type="ChEBI" id="CHEBI:29101"/>
        <label>1</label>
    </ligand>
</feature>
<comment type="subcellular location">
    <subcellularLocation>
        <location evidence="2">Membrane</location>
        <topology evidence="2">Multi-pass membrane protein</topology>
    </subcellularLocation>
    <subcellularLocation>
        <location evidence="1">Nucleus</location>
    </subcellularLocation>
</comment>
<comment type="similarity">
    <text evidence="3">Belongs to the RRP1 family.</text>
</comment>
<evidence type="ECO:0000256" key="21">
    <source>
        <dbReference type="SAM" id="Phobius"/>
    </source>
</evidence>
<feature type="transmembrane region" description="Helical" evidence="21">
    <location>
        <begin position="1126"/>
        <end position="1145"/>
    </location>
</feature>
<evidence type="ECO:0000256" key="9">
    <source>
        <dbReference type="ARBA" id="ARBA00022989"/>
    </source>
</evidence>
<evidence type="ECO:0000256" key="6">
    <source>
        <dbReference type="ARBA" id="ARBA00022692"/>
    </source>
</evidence>
<keyword evidence="19" id="KW-1015">Disulfide bond</keyword>
<feature type="binding site" evidence="18">
    <location>
        <position position="1100"/>
    </location>
    <ligand>
        <name>Na(+)</name>
        <dbReference type="ChEBI" id="CHEBI:29101"/>
        <label>1</label>
    </ligand>
</feature>
<sequence length="1306" mass="146283">MLCICHINKEAVAENISGLIHYINNEEDCKNFIKAGFLTFAREWNGIDVFRIDKYMMFVRRFLRHIFTHLRACDWNPKNVMAYISILEAIVVCPDDNVNNTPLGLKTHVCEVILEELAKVGGENLQHSVVMAVIQPYFKVLALTKINVYTRFVREGIIHHLIRQTLCAEEEEGGEEGTDNTNLETKETAKEDAESEELMDEVEVALDPRAGRVDAYIPQLKVDLNLLADSLQKVGAVSRVQTKNREVIYRLVCELRDAAQGHDPLALPSDHVDDVEVPEEEVEKAVERLEKFEEDLRAGRNPENEDADDDLKPVKKCQFKSKYQKKKYLRLKKNKQQPKGLPKTKKRKLDKRQSELAQKRALAVDHMVRRVTAAAGIPRTSVVTPSPEGQVNGHHGFEVSPISQKKKPDIASKSFVNNFTVEVASDDNKKRKSVVATNKQNKKKCFDISVLSSHSNDSCEINSVKKSENVLSSVLSKGQRKKKKTKMTTNVQKVDIPVQVSTCSDAVPSVTEKKQSVKSENLLDAAKNIENEDKQNLQPSSDETVKGINTKVIDSVLPEKGIVINFSESKKQKGLGIGIPPKKSSWDEPLKEGEYEVFIRSRKHLKRTKEKKISPIKKRLAACIPRQRTISINLKKNKEHEFSDYVRTLRASPCIPFKADQTPKAPVLKPSPSPILIKGTALRKRLQKKVPRDGRTGHVNQSYVRTSGDFDYCINAKDERGSYPTKPTISTIYPAKAPKEEEEKEEEGEERQQWSRSIEFLLSCISMSVGLGNVWRFPTTAFQNGGGAFLIPYLIVLIFIGRPLYFLELSIGQFSSFGCVKVWRMVPAVKGVGYGQVIASWSVVTYYCSLMALTVFYFIMSFNKVLPWSVCDDAWAEDNCVDASSTNVTYINNSQSSSEQYYYNYVLRIKDDISDGVGLPDWRLTLCLLFSWVVLFLTLAWGVKSSGKVAYFTALFPYVVLVTLLIRGVTLPGATDGMLYFVRFDAGKLLDPNVWYAAVTQSFFSLTVNSAPSQPVLQQILPVCRDAWIISLTDTFTSLLAGFTIFAILGNLAHQLDTNIEDVVRAAAAAWPLSLSDALAKFTWAPQLFAVLFFLMLFTLGVGSAAGLTGCAVGIISDRFPTINKIYITLGITVLGFLCGLVYTTPGGQWILDLVDFFGGGFIVYVLAIVEIAAVSYIYGFQRMFRDLRFMLGFDVDVFTKICWVVITPLALLAIFIYSLAVFRLPTYDGNAYPQSAYICGWILTSVAVGVVPICFAHTFSRTPGDTLLQVGCCVFWPVPYFSNIISIFQRIDPLLCSCLYSGRTV</sequence>
<dbReference type="GO" id="GO:0089718">
    <property type="term" value="P:amino acid import across plasma membrane"/>
    <property type="evidence" value="ECO:0007669"/>
    <property type="project" value="TreeGrafter"/>
</dbReference>
<feature type="transmembrane region" description="Helical" evidence="21">
    <location>
        <begin position="1157"/>
        <end position="1181"/>
    </location>
</feature>
<dbReference type="GO" id="GO:0005283">
    <property type="term" value="F:amino acid:sodium symporter activity"/>
    <property type="evidence" value="ECO:0007669"/>
    <property type="project" value="TreeGrafter"/>
</dbReference>
<dbReference type="InterPro" id="IPR000175">
    <property type="entry name" value="Na/ntran_symport"/>
</dbReference>
<feature type="transmembrane region" description="Helical" evidence="21">
    <location>
        <begin position="1088"/>
        <end position="1114"/>
    </location>
</feature>
<evidence type="ECO:0000256" key="14">
    <source>
        <dbReference type="ARBA" id="ARBA00023201"/>
    </source>
</evidence>
<organism evidence="22 23">
    <name type="scientific">Scylla paramamosain</name>
    <name type="common">Mud crab</name>
    <dbReference type="NCBI Taxonomy" id="85552"/>
    <lineage>
        <taxon>Eukaryota</taxon>
        <taxon>Metazoa</taxon>
        <taxon>Ecdysozoa</taxon>
        <taxon>Arthropoda</taxon>
        <taxon>Crustacea</taxon>
        <taxon>Multicrustacea</taxon>
        <taxon>Malacostraca</taxon>
        <taxon>Eumalacostraca</taxon>
        <taxon>Eucarida</taxon>
        <taxon>Decapoda</taxon>
        <taxon>Pleocyemata</taxon>
        <taxon>Brachyura</taxon>
        <taxon>Eubrachyura</taxon>
        <taxon>Portunoidea</taxon>
        <taxon>Portunidae</taxon>
        <taxon>Portuninae</taxon>
        <taxon>Scylla</taxon>
    </lineage>
</organism>
<dbReference type="SUPFAM" id="SSF161070">
    <property type="entry name" value="SNF-like"/>
    <property type="match status" value="1"/>
</dbReference>
<evidence type="ECO:0000256" key="1">
    <source>
        <dbReference type="ARBA" id="ARBA00004123"/>
    </source>
</evidence>
<evidence type="ECO:0000256" key="15">
    <source>
        <dbReference type="ARBA" id="ARBA00023242"/>
    </source>
</evidence>
<proteinExistence type="inferred from homology"/>